<feature type="signal peptide" evidence="1">
    <location>
        <begin position="1"/>
        <end position="23"/>
    </location>
</feature>
<evidence type="ECO:0000256" key="1">
    <source>
        <dbReference type="SAM" id="SignalP"/>
    </source>
</evidence>
<gene>
    <name evidence="2" type="ORF">HKN21_02405</name>
</gene>
<comment type="caution">
    <text evidence="2">The sequence shown here is derived from an EMBL/GenBank/DDBJ whole genome shotgun (WGS) entry which is preliminary data.</text>
</comment>
<feature type="chain" id="PRO_5030896280" evidence="1">
    <location>
        <begin position="24"/>
        <end position="161"/>
    </location>
</feature>
<accession>A0A7Y2E6J4</accession>
<dbReference type="AlphaFoldDB" id="A0A7Y2E6J4"/>
<evidence type="ECO:0000313" key="2">
    <source>
        <dbReference type="EMBL" id="NNF05590.1"/>
    </source>
</evidence>
<name>A0A7Y2E6J4_UNCEI</name>
<evidence type="ECO:0000313" key="3">
    <source>
        <dbReference type="Proteomes" id="UP000547674"/>
    </source>
</evidence>
<sequence>MKNLLISVLVSGLFVAALPSVGAAAVKLKTMAEKEVIVINDEGEETVTRVAADQIVPGDVIIYTIFYENVGKQPAETVRIVDPIPEEMTYKTGSAESPDVAVLFSVDGGKTMGLMEELRVVEEDGVVRPALASDFTHVMWTLTKPLAPGDGGEVSFRAQLK</sequence>
<organism evidence="2 3">
    <name type="scientific">Eiseniibacteriota bacterium</name>
    <dbReference type="NCBI Taxonomy" id="2212470"/>
    <lineage>
        <taxon>Bacteria</taxon>
        <taxon>Candidatus Eiseniibacteriota</taxon>
    </lineage>
</organism>
<reference evidence="2 3" key="1">
    <citation type="submission" date="2020-03" db="EMBL/GenBank/DDBJ databases">
        <title>Metabolic flexibility allows generalist bacteria to become dominant in a frequently disturbed ecosystem.</title>
        <authorList>
            <person name="Chen Y.-J."/>
            <person name="Leung P.M."/>
            <person name="Bay S.K."/>
            <person name="Hugenholtz P."/>
            <person name="Kessler A.J."/>
            <person name="Shelley G."/>
            <person name="Waite D.W."/>
            <person name="Cook P.L."/>
            <person name="Greening C."/>
        </authorList>
    </citation>
    <scope>NUCLEOTIDE SEQUENCE [LARGE SCALE GENOMIC DNA]</scope>
    <source>
        <strain evidence="2">SS_bin_28</strain>
    </source>
</reference>
<dbReference type="NCBIfam" id="TIGR01451">
    <property type="entry name" value="B_ant_repeat"/>
    <property type="match status" value="1"/>
</dbReference>
<proteinExistence type="predicted"/>
<dbReference type="EMBL" id="JABDJR010000084">
    <property type="protein sequence ID" value="NNF05590.1"/>
    <property type="molecule type" value="Genomic_DNA"/>
</dbReference>
<dbReference type="Proteomes" id="UP000547674">
    <property type="component" value="Unassembled WGS sequence"/>
</dbReference>
<keyword evidence="1" id="KW-0732">Signal</keyword>
<protein>
    <submittedName>
        <fullName evidence="2">DUF11 domain-containing protein</fullName>
    </submittedName>
</protein>
<dbReference type="InterPro" id="IPR047589">
    <property type="entry name" value="DUF11_rpt"/>
</dbReference>